<dbReference type="eggNOG" id="ENOG502SAJJ">
    <property type="taxonomic scope" value="Eukaryota"/>
</dbReference>
<reference evidence="1 2" key="1">
    <citation type="journal article" date="2012" name="BMC Genomics">
        <title>Tools to kill: Genome of one of the most destructive plant pathogenic fungi Macrophomina phaseolina.</title>
        <authorList>
            <person name="Islam M.S."/>
            <person name="Haque M.S."/>
            <person name="Islam M.M."/>
            <person name="Emdad E.M."/>
            <person name="Halim A."/>
            <person name="Hossen Q.M.M."/>
            <person name="Hossain M.Z."/>
            <person name="Ahmed B."/>
            <person name="Rahim S."/>
            <person name="Rahman M.S."/>
            <person name="Alam M.M."/>
            <person name="Hou S."/>
            <person name="Wan X."/>
            <person name="Saito J.A."/>
            <person name="Alam M."/>
        </authorList>
    </citation>
    <scope>NUCLEOTIDE SEQUENCE [LARGE SCALE GENOMIC DNA]</scope>
    <source>
        <strain evidence="1 2">MS6</strain>
    </source>
</reference>
<organism evidence="1 2">
    <name type="scientific">Macrophomina phaseolina (strain MS6)</name>
    <name type="common">Charcoal rot fungus</name>
    <dbReference type="NCBI Taxonomy" id="1126212"/>
    <lineage>
        <taxon>Eukaryota</taxon>
        <taxon>Fungi</taxon>
        <taxon>Dikarya</taxon>
        <taxon>Ascomycota</taxon>
        <taxon>Pezizomycotina</taxon>
        <taxon>Dothideomycetes</taxon>
        <taxon>Dothideomycetes incertae sedis</taxon>
        <taxon>Botryosphaeriales</taxon>
        <taxon>Botryosphaeriaceae</taxon>
        <taxon>Macrophomina</taxon>
    </lineage>
</organism>
<dbReference type="OrthoDB" id="360540at2759"/>
<dbReference type="HOGENOM" id="CLU_1434688_0_0_1"/>
<comment type="caution">
    <text evidence="1">The sequence shown here is derived from an EMBL/GenBank/DDBJ whole genome shotgun (WGS) entry which is preliminary data.</text>
</comment>
<gene>
    <name evidence="1" type="ORF">MPH_13113</name>
</gene>
<protein>
    <recommendedName>
        <fullName evidence="3">Cell division cycle protein 123</fullName>
    </recommendedName>
</protein>
<evidence type="ECO:0000313" key="1">
    <source>
        <dbReference type="EMBL" id="EKG09813.1"/>
    </source>
</evidence>
<accession>K2R6I0</accession>
<dbReference type="Proteomes" id="UP000007129">
    <property type="component" value="Unassembled WGS sequence"/>
</dbReference>
<evidence type="ECO:0000313" key="2">
    <source>
        <dbReference type="Proteomes" id="UP000007129"/>
    </source>
</evidence>
<evidence type="ECO:0008006" key="3">
    <source>
        <dbReference type="Google" id="ProtNLM"/>
    </source>
</evidence>
<dbReference type="EMBL" id="AHHD01000565">
    <property type="protein sequence ID" value="EKG09813.1"/>
    <property type="molecule type" value="Genomic_DNA"/>
</dbReference>
<dbReference type="VEuPathDB" id="FungiDB:MPH_13113"/>
<sequence length="189" mass="20764">MGAWDERGGQGGRGWGKRAPTHLCIVPWNARMDGRREFRVFVPPAMGSSRSESGEGTRGLRIAAISQYRWHEAYRAPWDGVGVEKTARRLVEGAERLLREIVAFAARLNWQGEGDDIVKETLLHVLEERGFAFDVVAMGEGAGGGGDDDGDYEVQLVELNPFGATTGCGSLLFHWIKDAGVLYGLEEED</sequence>
<proteinExistence type="predicted"/>
<dbReference type="AlphaFoldDB" id="K2R6I0"/>
<name>K2R6I0_MACPH</name>
<dbReference type="InParanoid" id="K2R6I0"/>